<dbReference type="GO" id="GO:0016787">
    <property type="term" value="F:hydrolase activity"/>
    <property type="evidence" value="ECO:0007669"/>
    <property type="project" value="UniProtKB-UniRule"/>
</dbReference>
<dbReference type="Gene3D" id="3.40.50.300">
    <property type="entry name" value="P-loop containing nucleotide triphosphate hydrolases"/>
    <property type="match status" value="2"/>
</dbReference>
<evidence type="ECO:0000313" key="7">
    <source>
        <dbReference type="EMBL" id="GDY31993.1"/>
    </source>
</evidence>
<dbReference type="GO" id="GO:0043138">
    <property type="term" value="F:3'-5' DNA helicase activity"/>
    <property type="evidence" value="ECO:0007669"/>
    <property type="project" value="TreeGrafter"/>
</dbReference>
<dbReference type="InterPro" id="IPR000212">
    <property type="entry name" value="DNA_helicase_UvrD/REP"/>
</dbReference>
<evidence type="ECO:0000313" key="8">
    <source>
        <dbReference type="Proteomes" id="UP000298860"/>
    </source>
</evidence>
<reference evidence="8" key="1">
    <citation type="submission" date="2019-04" db="EMBL/GenBank/DDBJ databases">
        <title>Draft genome sequence of Pseudonocardiaceae bacterium SL3-2-4.</title>
        <authorList>
            <person name="Ningsih F."/>
            <person name="Yokota A."/>
            <person name="Sakai Y."/>
            <person name="Nanatani K."/>
            <person name="Yabe S."/>
            <person name="Oetari A."/>
            <person name="Sjamsuridzal W."/>
        </authorList>
    </citation>
    <scope>NUCLEOTIDE SEQUENCE [LARGE SCALE GENOMIC DNA]</scope>
    <source>
        <strain evidence="8">SL3-2-4</strain>
    </source>
</reference>
<name>A0A4D4JDM6_9PSEU</name>
<dbReference type="GO" id="GO:0000725">
    <property type="term" value="P:recombinational repair"/>
    <property type="evidence" value="ECO:0007669"/>
    <property type="project" value="TreeGrafter"/>
</dbReference>
<dbReference type="GO" id="GO:0005524">
    <property type="term" value="F:ATP binding"/>
    <property type="evidence" value="ECO:0007669"/>
    <property type="project" value="UniProtKB-UniRule"/>
</dbReference>
<dbReference type="InterPro" id="IPR027417">
    <property type="entry name" value="P-loop_NTPase"/>
</dbReference>
<dbReference type="Proteomes" id="UP000298860">
    <property type="component" value="Unassembled WGS sequence"/>
</dbReference>
<accession>A0A4D4JDM6</accession>
<organism evidence="7 8">
    <name type="scientific">Gandjariella thermophila</name>
    <dbReference type="NCBI Taxonomy" id="1931992"/>
    <lineage>
        <taxon>Bacteria</taxon>
        <taxon>Bacillati</taxon>
        <taxon>Actinomycetota</taxon>
        <taxon>Actinomycetes</taxon>
        <taxon>Pseudonocardiales</taxon>
        <taxon>Pseudonocardiaceae</taxon>
        <taxon>Gandjariella</taxon>
    </lineage>
</organism>
<evidence type="ECO:0000259" key="6">
    <source>
        <dbReference type="PROSITE" id="PS51198"/>
    </source>
</evidence>
<dbReference type="SUPFAM" id="SSF52540">
    <property type="entry name" value="P-loop containing nucleoside triphosphate hydrolases"/>
    <property type="match status" value="1"/>
</dbReference>
<evidence type="ECO:0000256" key="5">
    <source>
        <dbReference type="PROSITE-ProRule" id="PRU00560"/>
    </source>
</evidence>
<protein>
    <submittedName>
        <fullName evidence="7">DNA helicase</fullName>
    </submittedName>
</protein>
<dbReference type="GO" id="GO:0005829">
    <property type="term" value="C:cytosol"/>
    <property type="evidence" value="ECO:0007669"/>
    <property type="project" value="TreeGrafter"/>
</dbReference>
<dbReference type="PANTHER" id="PTHR11070:SF45">
    <property type="entry name" value="DNA 3'-5' HELICASE"/>
    <property type="match status" value="1"/>
</dbReference>
<evidence type="ECO:0000256" key="4">
    <source>
        <dbReference type="ARBA" id="ARBA00022840"/>
    </source>
</evidence>
<keyword evidence="3 5" id="KW-0347">Helicase</keyword>
<proteinExistence type="predicted"/>
<evidence type="ECO:0000256" key="1">
    <source>
        <dbReference type="ARBA" id="ARBA00022741"/>
    </source>
</evidence>
<dbReference type="PANTHER" id="PTHR11070">
    <property type="entry name" value="UVRD / RECB / PCRA DNA HELICASE FAMILY MEMBER"/>
    <property type="match status" value="1"/>
</dbReference>
<keyword evidence="4 5" id="KW-0067">ATP-binding</keyword>
<evidence type="ECO:0000256" key="3">
    <source>
        <dbReference type="ARBA" id="ARBA00022806"/>
    </source>
</evidence>
<dbReference type="GO" id="GO:0003677">
    <property type="term" value="F:DNA binding"/>
    <property type="evidence" value="ECO:0007669"/>
    <property type="project" value="InterPro"/>
</dbReference>
<dbReference type="AlphaFoldDB" id="A0A4D4JDM6"/>
<feature type="domain" description="UvrD-like helicase ATP-binding" evidence="6">
    <location>
        <begin position="215"/>
        <end position="560"/>
    </location>
</feature>
<dbReference type="Pfam" id="PF13538">
    <property type="entry name" value="UvrD_C_2"/>
    <property type="match status" value="1"/>
</dbReference>
<keyword evidence="8" id="KW-1185">Reference proteome</keyword>
<sequence>MYLLLTVRSNTTMHQPGQDDAVEPEIRAERDYMDTCRATLTRMREEVQTMLATGAGEGDAITDKYFNHVLRQFQVQVIKELSDPDGAPLFFGRLEYPPGEVYDSGTDRDRATRAHTHTSSSDLVYVGRRGVRDDDGEPMVVDWRAPLARAFYEASYQDPMGVRVRRRYGFDHSGVLTAYEDEPLHLQVASASGNGLLAAEIERPRKGPMRDIVATIQPEQMVLVRAPLERTLCIQGAPGTGKTAVGLHRLAYLLYAERERLRKEGGVAVVGPNRSFLSYIHNVLPALGEVEAIQTTIDELTGSGITVGRVDAPRAARLKGDARMAEVIQRHLRSRIQPLGETLEVKYQHRTWRVPGEELARELDAVVSRGIDYNAGRELLAERLALHVLRQMEQSGTSAVPATRQQLRRHKAVSRAVRRMWPTVDPTRLIFDLLTNQAHLAHAADGILSPDEQQAILVQPRPRSVHAMTWSSHDLALLAEAAALIERPAKLGHVVVDEAQDLSPMQLRAIARRLAGSCTVLGDLAQATSPAAVQDWTAVLTHLDRPDGQIEELTRGYRLPAEVIDYAARLLPHIAPEIRGPASFRHSADALRITQTAPEETAKAIIATCAGALAEEGSVGLIAADDDIPEIHQALSDSGFQHTVLGPNGTDLDTARLTLTPVTLAKGLEFDTVVVVEPSRIAEAEDRGLQRLYVALTRAVSNLHIIHADPLPEPLAQEPAMSR</sequence>
<dbReference type="InterPro" id="IPR014016">
    <property type="entry name" value="UvrD-like_ATP-bd"/>
</dbReference>
<dbReference type="InterPro" id="IPR027785">
    <property type="entry name" value="UvrD-like_helicase_C"/>
</dbReference>
<gene>
    <name evidence="7" type="ORF">GTS_36260</name>
</gene>
<evidence type="ECO:0000256" key="2">
    <source>
        <dbReference type="ARBA" id="ARBA00022801"/>
    </source>
</evidence>
<comment type="caution">
    <text evidence="7">The sequence shown here is derived from an EMBL/GenBank/DDBJ whole genome shotgun (WGS) entry which is preliminary data.</text>
</comment>
<dbReference type="EMBL" id="BJFL01000020">
    <property type="protein sequence ID" value="GDY31993.1"/>
    <property type="molecule type" value="Genomic_DNA"/>
</dbReference>
<dbReference type="PROSITE" id="PS51198">
    <property type="entry name" value="UVRD_HELICASE_ATP_BIND"/>
    <property type="match status" value="1"/>
</dbReference>
<dbReference type="RefSeq" id="WP_225978517.1">
    <property type="nucleotide sequence ID" value="NZ_BJFL01000020.1"/>
</dbReference>
<feature type="binding site" evidence="5">
    <location>
        <begin position="236"/>
        <end position="243"/>
    </location>
    <ligand>
        <name>ATP</name>
        <dbReference type="ChEBI" id="CHEBI:30616"/>
    </ligand>
</feature>
<keyword evidence="1 5" id="KW-0547">Nucleotide-binding</keyword>
<keyword evidence="2 5" id="KW-0378">Hydrolase</keyword>